<feature type="compositionally biased region" description="Basic and acidic residues" evidence="1">
    <location>
        <begin position="74"/>
        <end position="91"/>
    </location>
</feature>
<feature type="compositionally biased region" description="Polar residues" evidence="1">
    <location>
        <begin position="1"/>
        <end position="20"/>
    </location>
</feature>
<evidence type="ECO:0000313" key="2">
    <source>
        <dbReference type="EMBL" id="KIF53207.1"/>
    </source>
</evidence>
<evidence type="ECO:0000256" key="1">
    <source>
        <dbReference type="SAM" id="MobiDB-lite"/>
    </source>
</evidence>
<protein>
    <submittedName>
        <fullName evidence="2">Uncharacterized protein</fullName>
    </submittedName>
</protein>
<name>A0A0C1WA69_9VIBR</name>
<accession>A0A0C1WA69</accession>
<comment type="caution">
    <text evidence="2">The sequence shown here is derived from an EMBL/GenBank/DDBJ whole genome shotgun (WGS) entry which is preliminary data.</text>
</comment>
<organism evidence="2 3">
    <name type="scientific">Vibrio owensii CAIM 1854 = LMG 25443</name>
    <dbReference type="NCBI Taxonomy" id="1229493"/>
    <lineage>
        <taxon>Bacteria</taxon>
        <taxon>Pseudomonadati</taxon>
        <taxon>Pseudomonadota</taxon>
        <taxon>Gammaproteobacteria</taxon>
        <taxon>Vibrionales</taxon>
        <taxon>Vibrionaceae</taxon>
        <taxon>Vibrio</taxon>
    </lineage>
</organism>
<dbReference type="Proteomes" id="UP000031586">
    <property type="component" value="Unassembled WGS sequence"/>
</dbReference>
<proteinExistence type="predicted"/>
<sequence>MSLDSSTAEVAAQEQTSSENMAPGAVDNTIAPSNAEDSKPEEKASKKVQASKSSTTSESKQATRVRNSNNASRRLGDKFAKRSRRVDDGRKREFPTIKHTLKVESTAMISLLQKNISVWAGAAAQHVPMMQLSNRDPETRKLIEGFHAEVKKNADAFLSDINTEIDMLLENNSDLKRRFESTEAGTAGEFSVSFMHAYFWGYISIIEDADKTCAKIERVGLCGVDMEQVDNYNREITRFVSNTFRVLDYISKMKRTNRRNNKKPFDVSQFNTILNNYRKQIDHESEEEVTN</sequence>
<feature type="compositionally biased region" description="Polar residues" evidence="1">
    <location>
        <begin position="58"/>
        <end position="72"/>
    </location>
</feature>
<feature type="region of interest" description="Disordered" evidence="1">
    <location>
        <begin position="1"/>
        <end position="91"/>
    </location>
</feature>
<dbReference type="AlphaFoldDB" id="A0A0C1WA69"/>
<evidence type="ECO:0000313" key="3">
    <source>
        <dbReference type="Proteomes" id="UP000031586"/>
    </source>
</evidence>
<reference evidence="2 3" key="1">
    <citation type="submission" date="2014-07" db="EMBL/GenBank/DDBJ databases">
        <title>Unique and conserved regions in Vibrio harveyi and related species in comparison with the shrimp pathogen Vibrio harveyi CAIM 1792.</title>
        <authorList>
            <person name="Espinoza-Valles I."/>
            <person name="Vora G."/>
            <person name="Leekitcharoenphon P."/>
            <person name="Ussery D."/>
            <person name="Hoj L."/>
            <person name="Gomez-Gil B."/>
        </authorList>
    </citation>
    <scope>NUCLEOTIDE SEQUENCE [LARGE SCALE GENOMIC DNA]</scope>
    <source>
        <strain evidence="3">CAIM 1854 / LMG 25443</strain>
    </source>
</reference>
<feature type="compositionally biased region" description="Basic and acidic residues" evidence="1">
    <location>
        <begin position="36"/>
        <end position="45"/>
    </location>
</feature>
<gene>
    <name evidence="2" type="ORF">H735_09760</name>
</gene>
<feature type="compositionally biased region" description="Low complexity" evidence="1">
    <location>
        <begin position="47"/>
        <end position="57"/>
    </location>
</feature>
<dbReference type="PATRIC" id="fig|1229493.5.peg.1038"/>
<dbReference type="RefSeq" id="WP_020194394.1">
    <property type="nucleotide sequence ID" value="NZ_BAOH01000005.1"/>
</dbReference>
<dbReference type="EMBL" id="JPRD01000015">
    <property type="protein sequence ID" value="KIF53207.1"/>
    <property type="molecule type" value="Genomic_DNA"/>
</dbReference>